<dbReference type="RefSeq" id="WP_150977804.1">
    <property type="nucleotide sequence ID" value="NZ_SRLN01000012.1"/>
</dbReference>
<dbReference type="Pfam" id="PF08241">
    <property type="entry name" value="Methyltransf_11"/>
    <property type="match status" value="1"/>
</dbReference>
<dbReference type="AlphaFoldDB" id="A0A5J5LXI9"/>
<sequence>MIKDKNQQTYRDPSIVGYYAQLTALQPAEKTILTLLQERLSTMKMLDLGVGAGRTTKYFAPLVGEYIGVDYSAEMIAACRQKFPHLVWQVADARNLEQFADNYFDFILFSFNGIDYISHADRFLVLEEISRIGKAGGYFCFSSHNLQGIIPEFNWRKKISFNPFSSYVNLVIWAILRACNPSLNYEQLLTADYAIIRDEPHNFRLENYYATPKEQLRQLGSYFQEIKIYSWKTGQEIKSEQELNTNLDHWLYYLCVIPHLTGYNERGYKREKLV</sequence>
<evidence type="ECO:0000259" key="1">
    <source>
        <dbReference type="Pfam" id="PF08241"/>
    </source>
</evidence>
<keyword evidence="2" id="KW-0489">Methyltransferase</keyword>
<name>A0A5J5LXI9_MICAE</name>
<accession>A0A5J5LXI9</accession>
<organism evidence="2 3">
    <name type="scientific">Microcystis aeruginosa EAWAG127a</name>
    <dbReference type="NCBI Taxonomy" id="2529855"/>
    <lineage>
        <taxon>Bacteria</taxon>
        <taxon>Bacillati</taxon>
        <taxon>Cyanobacteriota</taxon>
        <taxon>Cyanophyceae</taxon>
        <taxon>Oscillatoriophycideae</taxon>
        <taxon>Chroococcales</taxon>
        <taxon>Microcystaceae</taxon>
        <taxon>Microcystis</taxon>
    </lineage>
</organism>
<dbReference type="EMBL" id="SRLN01000012">
    <property type="protein sequence ID" value="KAB0242352.1"/>
    <property type="molecule type" value="Genomic_DNA"/>
</dbReference>
<dbReference type="Proteomes" id="UP000325636">
    <property type="component" value="Unassembled WGS sequence"/>
</dbReference>
<dbReference type="SUPFAM" id="SSF53335">
    <property type="entry name" value="S-adenosyl-L-methionine-dependent methyltransferases"/>
    <property type="match status" value="1"/>
</dbReference>
<dbReference type="InterPro" id="IPR013216">
    <property type="entry name" value="Methyltransf_11"/>
</dbReference>
<feature type="domain" description="Methyltransferase type 11" evidence="1">
    <location>
        <begin position="46"/>
        <end position="141"/>
    </location>
</feature>
<keyword evidence="2" id="KW-0808">Transferase</keyword>
<dbReference type="CDD" id="cd02440">
    <property type="entry name" value="AdoMet_MTases"/>
    <property type="match status" value="1"/>
</dbReference>
<evidence type="ECO:0000313" key="3">
    <source>
        <dbReference type="Proteomes" id="UP000325636"/>
    </source>
</evidence>
<proteinExistence type="predicted"/>
<dbReference type="InterPro" id="IPR050508">
    <property type="entry name" value="Methyltransf_Superfamily"/>
</dbReference>
<dbReference type="GO" id="GO:0008757">
    <property type="term" value="F:S-adenosylmethionine-dependent methyltransferase activity"/>
    <property type="evidence" value="ECO:0007669"/>
    <property type="project" value="InterPro"/>
</dbReference>
<dbReference type="Gene3D" id="3.40.50.150">
    <property type="entry name" value="Vaccinia Virus protein VP39"/>
    <property type="match status" value="1"/>
</dbReference>
<dbReference type="InterPro" id="IPR029063">
    <property type="entry name" value="SAM-dependent_MTases_sf"/>
</dbReference>
<comment type="caution">
    <text evidence="2">The sequence shown here is derived from an EMBL/GenBank/DDBJ whole genome shotgun (WGS) entry which is preliminary data.</text>
</comment>
<dbReference type="GO" id="GO:0032259">
    <property type="term" value="P:methylation"/>
    <property type="evidence" value="ECO:0007669"/>
    <property type="project" value="UniProtKB-KW"/>
</dbReference>
<gene>
    <name evidence="2" type="ORF">EZJ55_19145</name>
</gene>
<reference evidence="3" key="1">
    <citation type="submission" date="2019-04" db="EMBL/GenBank/DDBJ databases">
        <title>Microviridin 1777: A Toxic Chymotrypsin Inhibitor Discovered by a Metabologenomic Approach.</title>
        <authorList>
            <person name="Sieber S."/>
            <person name="Grendelmeier S.M."/>
            <person name="Harris L.A."/>
            <person name="Mitchell D.A."/>
            <person name="Gademann K."/>
        </authorList>
    </citation>
    <scope>NUCLEOTIDE SEQUENCE [LARGE SCALE GENOMIC DNA]</scope>
    <source>
        <strain evidence="3">EAWAG127a</strain>
    </source>
</reference>
<dbReference type="PANTHER" id="PTHR42912">
    <property type="entry name" value="METHYLTRANSFERASE"/>
    <property type="match status" value="1"/>
</dbReference>
<evidence type="ECO:0000313" key="2">
    <source>
        <dbReference type="EMBL" id="KAB0242352.1"/>
    </source>
</evidence>
<protein>
    <submittedName>
        <fullName evidence="2">Class I SAM-dependent methyltransferase</fullName>
    </submittedName>
</protein>